<accession>A0A2M4D1A3</accession>
<dbReference type="EMBL" id="GGFL01007093">
    <property type="protein sequence ID" value="MBW71271.1"/>
    <property type="molecule type" value="Transcribed_RNA"/>
</dbReference>
<dbReference type="AlphaFoldDB" id="A0A2M4D1A3"/>
<feature type="chain" id="PRO_5014714450" evidence="1">
    <location>
        <begin position="21"/>
        <end position="120"/>
    </location>
</feature>
<feature type="signal peptide" evidence="1">
    <location>
        <begin position="1"/>
        <end position="20"/>
    </location>
</feature>
<name>A0A2M4D1A3_ANODA</name>
<evidence type="ECO:0000313" key="2">
    <source>
        <dbReference type="EMBL" id="MBW71271.1"/>
    </source>
</evidence>
<organism evidence="2">
    <name type="scientific">Anopheles darlingi</name>
    <name type="common">Mosquito</name>
    <dbReference type="NCBI Taxonomy" id="43151"/>
    <lineage>
        <taxon>Eukaryota</taxon>
        <taxon>Metazoa</taxon>
        <taxon>Ecdysozoa</taxon>
        <taxon>Arthropoda</taxon>
        <taxon>Hexapoda</taxon>
        <taxon>Insecta</taxon>
        <taxon>Pterygota</taxon>
        <taxon>Neoptera</taxon>
        <taxon>Endopterygota</taxon>
        <taxon>Diptera</taxon>
        <taxon>Nematocera</taxon>
        <taxon>Culicoidea</taxon>
        <taxon>Culicidae</taxon>
        <taxon>Anophelinae</taxon>
        <taxon>Anopheles</taxon>
    </lineage>
</organism>
<reference evidence="2" key="1">
    <citation type="submission" date="2018-01" db="EMBL/GenBank/DDBJ databases">
        <title>An insight into the sialome of Amazonian anophelines.</title>
        <authorList>
            <person name="Ribeiro J.M."/>
            <person name="Scarpassa V."/>
            <person name="Calvo E."/>
        </authorList>
    </citation>
    <scope>NUCLEOTIDE SEQUENCE</scope>
</reference>
<evidence type="ECO:0000256" key="1">
    <source>
        <dbReference type="SAM" id="SignalP"/>
    </source>
</evidence>
<protein>
    <submittedName>
        <fullName evidence="2">Putative secreted protein</fullName>
    </submittedName>
</protein>
<keyword evidence="1" id="KW-0732">Signal</keyword>
<sequence length="120" mass="13040">MVLLQLLVVVVVCLWRLVAREGTERGSEPAIQRRGGNRWMADAVTRQQTTTGQRIPPFGDTIVRDHPVQDAAADADTATATLATTRPLRIIVIVIVVILYVTQREASRELLTAVPVAAGS</sequence>
<proteinExistence type="predicted"/>